<sequence length="210" mass="23663">SGGILSDLLLIKSVTCCAVRIFSSWFNSPVKPAILVNNVSTDAGCASSVKGSAFFPVTICVVAAISFQQVRSCSCALICFYDLYFRWFLLVKINLQRFLFRESSKERQCCRYRVQWYFFRGRYCLVRVYGSISMFWRNAFTNVGCSCAAAGSGFCITKLAQFGAWYESLQGGRLPLLLDLWFIISFAVFQNGHPIVNFVWGIAKRITSNS</sequence>
<proteinExistence type="predicted"/>
<dbReference type="AlphaFoldDB" id="A0A5J4TFE3"/>
<evidence type="ECO:0000313" key="2">
    <source>
        <dbReference type="Proteomes" id="UP000324800"/>
    </source>
</evidence>
<reference evidence="1 2" key="1">
    <citation type="submission" date="2019-03" db="EMBL/GenBank/DDBJ databases">
        <title>Single cell metagenomics reveals metabolic interactions within the superorganism composed of flagellate Streblomastix strix and complex community of Bacteroidetes bacteria on its surface.</title>
        <authorList>
            <person name="Treitli S.C."/>
            <person name="Kolisko M."/>
            <person name="Husnik F."/>
            <person name="Keeling P."/>
            <person name="Hampl V."/>
        </authorList>
    </citation>
    <scope>NUCLEOTIDE SEQUENCE [LARGE SCALE GENOMIC DNA]</scope>
    <source>
        <strain evidence="1">ST1C</strain>
    </source>
</reference>
<organism evidence="1 2">
    <name type="scientific">Streblomastix strix</name>
    <dbReference type="NCBI Taxonomy" id="222440"/>
    <lineage>
        <taxon>Eukaryota</taxon>
        <taxon>Metamonada</taxon>
        <taxon>Preaxostyla</taxon>
        <taxon>Oxymonadida</taxon>
        <taxon>Streblomastigidae</taxon>
        <taxon>Streblomastix</taxon>
    </lineage>
</organism>
<protein>
    <submittedName>
        <fullName evidence="1">Uncharacterized protein</fullName>
    </submittedName>
</protein>
<feature type="non-terminal residue" evidence="1">
    <location>
        <position position="1"/>
    </location>
</feature>
<evidence type="ECO:0000313" key="1">
    <source>
        <dbReference type="EMBL" id="KAA6357196.1"/>
    </source>
</evidence>
<accession>A0A5J4TFE3</accession>
<name>A0A5J4TFE3_9EUKA</name>
<dbReference type="EMBL" id="SNRW01031775">
    <property type="protein sequence ID" value="KAA6357196.1"/>
    <property type="molecule type" value="Genomic_DNA"/>
</dbReference>
<comment type="caution">
    <text evidence="1">The sequence shown here is derived from an EMBL/GenBank/DDBJ whole genome shotgun (WGS) entry which is preliminary data.</text>
</comment>
<gene>
    <name evidence="1" type="ORF">EZS28_047277</name>
</gene>
<dbReference type="Proteomes" id="UP000324800">
    <property type="component" value="Unassembled WGS sequence"/>
</dbReference>